<dbReference type="GO" id="GO:0160150">
    <property type="term" value="F:tRNA pseudouridine(13) synthase activity"/>
    <property type="evidence" value="ECO:0007669"/>
    <property type="project" value="UniProtKB-EC"/>
</dbReference>
<dbReference type="HAMAP" id="MF_01082">
    <property type="entry name" value="TruD"/>
    <property type="match status" value="1"/>
</dbReference>
<dbReference type="PANTHER" id="PTHR47811">
    <property type="entry name" value="TRNA PSEUDOURIDINE SYNTHASE D"/>
    <property type="match status" value="1"/>
</dbReference>
<dbReference type="InterPro" id="IPR020103">
    <property type="entry name" value="PsdUridine_synth_cat_dom_sf"/>
</dbReference>
<keyword evidence="3 4" id="KW-0413">Isomerase</keyword>
<dbReference type="PROSITE" id="PS01268">
    <property type="entry name" value="UPF0024"/>
    <property type="match status" value="1"/>
</dbReference>
<dbReference type="STRING" id="867345.SAMN05421693_10495"/>
<evidence type="ECO:0000256" key="1">
    <source>
        <dbReference type="ARBA" id="ARBA00007953"/>
    </source>
</evidence>
<comment type="similarity">
    <text evidence="1 4">Belongs to the pseudouridine synthase TruD family.</text>
</comment>
<sequence length="344" mass="37937">MWFVFMHATQRPDRPLTAVLRHRPEDFQVEEIPATLPDGEGEHVWLHVRKRGMNTDDVAVLLGRIAGVPRRAVGYAGRKDRHAVTTQWFSVHLPGREAPAWSEQLPPAVEVLDARRHRRKLQTGHLRGNRFVLVLRQCAGDRDRAQTHLALLQQRGVPNFFGAQRFGRDGSNVAKAEALFQGTLLVRDHKLRGIYLSAARAEIFNQVLAARLDNGTWDQALLGDALQLDGRGSFFINQGDDPTVPERLAAQALHVTGPLWGCGDLATTGPVAALESEIAATMPVLAQGLEAAGLTQERRVLRIRPQALSWHWEDEHTLQLDFTLPAGAFATTLVDGLADTGACG</sequence>
<comment type="function">
    <text evidence="4">Responsible for synthesis of pseudouridine from uracil-13 in transfer RNAs.</text>
</comment>
<dbReference type="Gene3D" id="3.30.2340.10">
    <property type="entry name" value="TruD, insertion domain"/>
    <property type="match status" value="1"/>
</dbReference>
<name>A0A1H9A826_9GAMM</name>
<keyword evidence="2 4" id="KW-0819">tRNA processing</keyword>
<dbReference type="Gene3D" id="3.30.2350.20">
    <property type="entry name" value="TruD, catalytic domain"/>
    <property type="match status" value="1"/>
</dbReference>
<proteinExistence type="inferred from homology"/>
<feature type="active site" description="Nucleophile" evidence="4">
    <location>
        <position position="80"/>
    </location>
</feature>
<dbReference type="SUPFAM" id="SSF55120">
    <property type="entry name" value="Pseudouridine synthase"/>
    <property type="match status" value="1"/>
</dbReference>
<evidence type="ECO:0000256" key="3">
    <source>
        <dbReference type="ARBA" id="ARBA00023235"/>
    </source>
</evidence>
<comment type="catalytic activity">
    <reaction evidence="4">
        <text>uridine(13) in tRNA = pseudouridine(13) in tRNA</text>
        <dbReference type="Rhea" id="RHEA:42540"/>
        <dbReference type="Rhea" id="RHEA-COMP:10105"/>
        <dbReference type="Rhea" id="RHEA-COMP:10106"/>
        <dbReference type="ChEBI" id="CHEBI:65314"/>
        <dbReference type="ChEBI" id="CHEBI:65315"/>
        <dbReference type="EC" id="5.4.99.27"/>
    </reaction>
</comment>
<organism evidence="6 7">
    <name type="scientific">Ectothiorhodospira magna</name>
    <dbReference type="NCBI Taxonomy" id="867345"/>
    <lineage>
        <taxon>Bacteria</taxon>
        <taxon>Pseudomonadati</taxon>
        <taxon>Pseudomonadota</taxon>
        <taxon>Gammaproteobacteria</taxon>
        <taxon>Chromatiales</taxon>
        <taxon>Ectothiorhodospiraceae</taxon>
        <taxon>Ectothiorhodospira</taxon>
    </lineage>
</organism>
<dbReference type="InterPro" id="IPR001656">
    <property type="entry name" value="PsdUridine_synth_TruD"/>
</dbReference>
<dbReference type="AlphaFoldDB" id="A0A1H9A826"/>
<dbReference type="Proteomes" id="UP000199496">
    <property type="component" value="Unassembled WGS sequence"/>
</dbReference>
<evidence type="ECO:0000256" key="2">
    <source>
        <dbReference type="ARBA" id="ARBA00022694"/>
    </source>
</evidence>
<gene>
    <name evidence="4" type="primary">truD</name>
    <name evidence="6" type="ORF">SAMN05421693_10495</name>
</gene>
<dbReference type="GO" id="GO:0005829">
    <property type="term" value="C:cytosol"/>
    <property type="evidence" value="ECO:0007669"/>
    <property type="project" value="TreeGrafter"/>
</dbReference>
<dbReference type="GO" id="GO:0003723">
    <property type="term" value="F:RNA binding"/>
    <property type="evidence" value="ECO:0007669"/>
    <property type="project" value="InterPro"/>
</dbReference>
<dbReference type="NCBIfam" id="NF002153">
    <property type="entry name" value="PRK00984.1-2"/>
    <property type="match status" value="1"/>
</dbReference>
<accession>A0A1H9A826</accession>
<evidence type="ECO:0000256" key="4">
    <source>
        <dbReference type="HAMAP-Rule" id="MF_01082"/>
    </source>
</evidence>
<dbReference type="GO" id="GO:0031119">
    <property type="term" value="P:tRNA pseudouridine synthesis"/>
    <property type="evidence" value="ECO:0007669"/>
    <property type="project" value="UniProtKB-UniRule"/>
</dbReference>
<dbReference type="EC" id="5.4.99.27" evidence="4"/>
<evidence type="ECO:0000259" key="5">
    <source>
        <dbReference type="PROSITE" id="PS50984"/>
    </source>
</evidence>
<dbReference type="PANTHER" id="PTHR47811:SF1">
    <property type="entry name" value="TRNA PSEUDOURIDINE SYNTHASE D"/>
    <property type="match status" value="1"/>
</dbReference>
<dbReference type="InterPro" id="IPR020119">
    <property type="entry name" value="PsdUridine_synth_TruD_CS"/>
</dbReference>
<dbReference type="InterPro" id="IPR050170">
    <property type="entry name" value="TruD_pseudoU_synthase"/>
</dbReference>
<protein>
    <recommendedName>
        <fullName evidence="4">tRNA pseudouridine synthase D</fullName>
        <ecNumber evidence="4">5.4.99.27</ecNumber>
    </recommendedName>
    <alternativeName>
        <fullName evidence="4">tRNA pseudouridine(13) synthase</fullName>
    </alternativeName>
    <alternativeName>
        <fullName evidence="4">tRNA pseudouridylate synthase D</fullName>
    </alternativeName>
    <alternativeName>
        <fullName evidence="4">tRNA-uridine isomerase D</fullName>
    </alternativeName>
</protein>
<evidence type="ECO:0000313" key="6">
    <source>
        <dbReference type="EMBL" id="SEP72820.1"/>
    </source>
</evidence>
<dbReference type="EMBL" id="FOFO01000004">
    <property type="protein sequence ID" value="SEP72820.1"/>
    <property type="molecule type" value="Genomic_DNA"/>
</dbReference>
<feature type="domain" description="TRUD" evidence="5">
    <location>
        <begin position="156"/>
        <end position="303"/>
    </location>
</feature>
<reference evidence="6 7" key="1">
    <citation type="submission" date="2016-10" db="EMBL/GenBank/DDBJ databases">
        <authorList>
            <person name="de Groot N.N."/>
        </authorList>
    </citation>
    <scope>NUCLEOTIDE SEQUENCE [LARGE SCALE GENOMIC DNA]</scope>
    <source>
        <strain evidence="6 7">B7-7</strain>
    </source>
</reference>
<keyword evidence="7" id="KW-1185">Reference proteome</keyword>
<evidence type="ECO:0000313" key="7">
    <source>
        <dbReference type="Proteomes" id="UP000199496"/>
    </source>
</evidence>
<dbReference type="CDD" id="cd02575">
    <property type="entry name" value="PseudoU_synth_EcTruD"/>
    <property type="match status" value="1"/>
</dbReference>
<dbReference type="PROSITE" id="PS50984">
    <property type="entry name" value="TRUD"/>
    <property type="match status" value="1"/>
</dbReference>
<dbReference type="InterPro" id="IPR043165">
    <property type="entry name" value="TruD_insert_sf"/>
</dbReference>
<dbReference type="InterPro" id="IPR042214">
    <property type="entry name" value="TruD_catalytic"/>
</dbReference>
<dbReference type="InterPro" id="IPR011760">
    <property type="entry name" value="PsdUridine_synth_TruD_insert"/>
</dbReference>
<dbReference type="Pfam" id="PF01142">
    <property type="entry name" value="TruD"/>
    <property type="match status" value="2"/>
</dbReference>